<organism evidence="1">
    <name type="scientific">Anguilla anguilla</name>
    <name type="common">European freshwater eel</name>
    <name type="synonym">Muraena anguilla</name>
    <dbReference type="NCBI Taxonomy" id="7936"/>
    <lineage>
        <taxon>Eukaryota</taxon>
        <taxon>Metazoa</taxon>
        <taxon>Chordata</taxon>
        <taxon>Craniata</taxon>
        <taxon>Vertebrata</taxon>
        <taxon>Euteleostomi</taxon>
        <taxon>Actinopterygii</taxon>
        <taxon>Neopterygii</taxon>
        <taxon>Teleostei</taxon>
        <taxon>Anguilliformes</taxon>
        <taxon>Anguillidae</taxon>
        <taxon>Anguilla</taxon>
    </lineage>
</organism>
<accession>A0A0E9VP87</accession>
<reference evidence="1" key="1">
    <citation type="submission" date="2014-11" db="EMBL/GenBank/DDBJ databases">
        <authorList>
            <person name="Amaro Gonzalez C."/>
        </authorList>
    </citation>
    <scope>NUCLEOTIDE SEQUENCE</scope>
</reference>
<dbReference type="AlphaFoldDB" id="A0A0E9VP87"/>
<name>A0A0E9VP87_ANGAN</name>
<dbReference type="EMBL" id="GBXM01029514">
    <property type="protein sequence ID" value="JAH79063.1"/>
    <property type="molecule type" value="Transcribed_RNA"/>
</dbReference>
<sequence length="19" mass="2167">MMTELLYQQHGEQDGRAGC</sequence>
<protein>
    <submittedName>
        <fullName evidence="1">Uncharacterized protein</fullName>
    </submittedName>
</protein>
<reference evidence="1" key="2">
    <citation type="journal article" date="2015" name="Fish Shellfish Immunol.">
        <title>Early steps in the European eel (Anguilla anguilla)-Vibrio vulnificus interaction in the gills: Role of the RtxA13 toxin.</title>
        <authorList>
            <person name="Callol A."/>
            <person name="Pajuelo D."/>
            <person name="Ebbesson L."/>
            <person name="Teles M."/>
            <person name="MacKenzie S."/>
            <person name="Amaro C."/>
        </authorList>
    </citation>
    <scope>NUCLEOTIDE SEQUENCE</scope>
</reference>
<evidence type="ECO:0000313" key="1">
    <source>
        <dbReference type="EMBL" id="JAH79063.1"/>
    </source>
</evidence>
<proteinExistence type="predicted"/>